<dbReference type="EMBL" id="JBJQOH010000006">
    <property type="protein sequence ID" value="KAL3683242.1"/>
    <property type="molecule type" value="Genomic_DNA"/>
</dbReference>
<dbReference type="AlphaFoldDB" id="A0ABD3GYK8"/>
<dbReference type="SUPFAM" id="SSF49503">
    <property type="entry name" value="Cupredoxins"/>
    <property type="match status" value="1"/>
</dbReference>
<comment type="caution">
    <text evidence="2">The sequence shown here is derived from an EMBL/GenBank/DDBJ whole genome shotgun (WGS) entry which is preliminary data.</text>
</comment>
<dbReference type="InterPro" id="IPR039391">
    <property type="entry name" value="Phytocyanin-like"/>
</dbReference>
<evidence type="ECO:0000259" key="1">
    <source>
        <dbReference type="PROSITE" id="PS51485"/>
    </source>
</evidence>
<dbReference type="InterPro" id="IPR003245">
    <property type="entry name" value="Phytocyanin_dom"/>
</dbReference>
<keyword evidence="3" id="KW-1185">Reference proteome</keyword>
<accession>A0ABD3GYK8</accession>
<organism evidence="2 3">
    <name type="scientific">Riccia sorocarpa</name>
    <dbReference type="NCBI Taxonomy" id="122646"/>
    <lineage>
        <taxon>Eukaryota</taxon>
        <taxon>Viridiplantae</taxon>
        <taxon>Streptophyta</taxon>
        <taxon>Embryophyta</taxon>
        <taxon>Marchantiophyta</taxon>
        <taxon>Marchantiopsida</taxon>
        <taxon>Marchantiidae</taxon>
        <taxon>Marchantiales</taxon>
        <taxon>Ricciaceae</taxon>
        <taxon>Riccia</taxon>
    </lineage>
</organism>
<name>A0ABD3GYK8_9MARC</name>
<dbReference type="InterPro" id="IPR008972">
    <property type="entry name" value="Cupredoxin"/>
</dbReference>
<proteinExistence type="predicted"/>
<feature type="domain" description="Phytocyanin" evidence="1">
    <location>
        <begin position="66"/>
        <end position="181"/>
    </location>
</feature>
<protein>
    <recommendedName>
        <fullName evidence="1">Phytocyanin domain-containing protein</fullName>
    </recommendedName>
</protein>
<dbReference type="Gene3D" id="2.60.40.420">
    <property type="entry name" value="Cupredoxins - blue copper proteins"/>
    <property type="match status" value="1"/>
</dbReference>
<evidence type="ECO:0000313" key="3">
    <source>
        <dbReference type="Proteomes" id="UP001633002"/>
    </source>
</evidence>
<sequence length="227" mass="25158">MPPSPRRRLIQGKQRIASAAFVGTESQQGKIVKRFIMEDGLRLVTLWRLWITTFCVFQLLKAVAGADYIVGEHFVTGALWTNEPGPSGKNLSLLQQYELWTKSVKISVGDTLIFNYDDKHTVVLVSTQEMLNSCNYTTYEDVTSPTPPTAYTVKNVQPLYFLCSVGKHCQDGQKVAITDISGGSTPPVVPSPSPSASNQGRWLQSVRGFRWCLTLGASLLVLHLIVR</sequence>
<reference evidence="2 3" key="1">
    <citation type="submission" date="2024-09" db="EMBL/GenBank/DDBJ databases">
        <title>Chromosome-scale assembly of Riccia sorocarpa.</title>
        <authorList>
            <person name="Paukszto L."/>
        </authorList>
    </citation>
    <scope>NUCLEOTIDE SEQUENCE [LARGE SCALE GENOMIC DNA]</scope>
    <source>
        <strain evidence="2">LP-2024</strain>
        <tissue evidence="2">Aerial parts of the thallus</tissue>
    </source>
</reference>
<dbReference type="PROSITE" id="PS51485">
    <property type="entry name" value="PHYTOCYANIN"/>
    <property type="match status" value="1"/>
</dbReference>
<dbReference type="PANTHER" id="PTHR33021">
    <property type="entry name" value="BLUE COPPER PROTEIN"/>
    <property type="match status" value="1"/>
</dbReference>
<dbReference type="Proteomes" id="UP001633002">
    <property type="component" value="Unassembled WGS sequence"/>
</dbReference>
<dbReference type="PANTHER" id="PTHR33021:SF496">
    <property type="entry name" value="OS08G0482700 PROTEIN"/>
    <property type="match status" value="1"/>
</dbReference>
<gene>
    <name evidence="2" type="ORF">R1sor_001264</name>
</gene>
<dbReference type="Pfam" id="PF02298">
    <property type="entry name" value="Cu_bind_like"/>
    <property type="match status" value="1"/>
</dbReference>
<evidence type="ECO:0000313" key="2">
    <source>
        <dbReference type="EMBL" id="KAL3683242.1"/>
    </source>
</evidence>